<gene>
    <name evidence="1" type="ORF">GLYMA_20G125300</name>
</gene>
<dbReference type="Gramene" id="KRG90973">
    <property type="protein sequence ID" value="KRG90973"/>
    <property type="gene ID" value="GLYMA_20G125300"/>
</dbReference>
<evidence type="ECO:0000313" key="1">
    <source>
        <dbReference type="EMBL" id="KRG90973.1"/>
    </source>
</evidence>
<reference evidence="1 2" key="1">
    <citation type="journal article" date="2010" name="Nature">
        <title>Genome sequence of the palaeopolyploid soybean.</title>
        <authorList>
            <person name="Schmutz J."/>
            <person name="Cannon S.B."/>
            <person name="Schlueter J."/>
            <person name="Ma J."/>
            <person name="Mitros T."/>
            <person name="Nelson W."/>
            <person name="Hyten D.L."/>
            <person name="Song Q."/>
            <person name="Thelen J.J."/>
            <person name="Cheng J."/>
            <person name="Xu D."/>
            <person name="Hellsten U."/>
            <person name="May G.D."/>
            <person name="Yu Y."/>
            <person name="Sakurai T."/>
            <person name="Umezawa T."/>
            <person name="Bhattacharyya M.K."/>
            <person name="Sandhu D."/>
            <person name="Valliyodan B."/>
            <person name="Lindquist E."/>
            <person name="Peto M."/>
            <person name="Grant D."/>
            <person name="Shu S."/>
            <person name="Goodstein D."/>
            <person name="Barry K."/>
            <person name="Futrell-Griggs M."/>
            <person name="Abernathy B."/>
            <person name="Du J."/>
            <person name="Tian Z."/>
            <person name="Zhu L."/>
            <person name="Gill N."/>
            <person name="Joshi T."/>
            <person name="Libault M."/>
            <person name="Sethuraman A."/>
            <person name="Zhang X.-C."/>
            <person name="Shinozaki K."/>
            <person name="Nguyen H.T."/>
            <person name="Wing R.A."/>
            <person name="Cregan P."/>
            <person name="Specht J."/>
            <person name="Grimwood J."/>
            <person name="Rokhsar D."/>
            <person name="Stacey G."/>
            <person name="Shoemaker R.C."/>
            <person name="Jackson S.A."/>
        </authorList>
    </citation>
    <scope>NUCLEOTIDE SEQUENCE [LARGE SCALE GENOMIC DNA]</scope>
    <source>
        <strain evidence="2">cv. Williams 82</strain>
        <tissue evidence="1">Callus</tissue>
    </source>
</reference>
<reference evidence="1" key="3">
    <citation type="submission" date="2018-07" db="EMBL/GenBank/DDBJ databases">
        <title>WGS assembly of Glycine max.</title>
        <authorList>
            <person name="Schmutz J."/>
            <person name="Cannon S."/>
            <person name="Schlueter J."/>
            <person name="Ma J."/>
            <person name="Mitros T."/>
            <person name="Nelson W."/>
            <person name="Hyten D."/>
            <person name="Song Q."/>
            <person name="Thelen J."/>
            <person name="Cheng J."/>
            <person name="Xu D."/>
            <person name="Hellsten U."/>
            <person name="May G."/>
            <person name="Yu Y."/>
            <person name="Sakurai T."/>
            <person name="Umezawa T."/>
            <person name="Bhattacharyya M."/>
            <person name="Sandhu D."/>
            <person name="Valliyodan B."/>
            <person name="Lindquist E."/>
            <person name="Peto M."/>
            <person name="Grant D."/>
            <person name="Shu S."/>
            <person name="Goodstein D."/>
            <person name="Barry K."/>
            <person name="Futrell-Griggs M."/>
            <person name="Abernathy B."/>
            <person name="Du J."/>
            <person name="Tian Z."/>
            <person name="Zhu L."/>
            <person name="Gill N."/>
            <person name="Joshi T."/>
            <person name="Libault M."/>
            <person name="Sethuraman A."/>
            <person name="Zhang X."/>
            <person name="Shinozaki K."/>
            <person name="Nguyen H."/>
            <person name="Wing R."/>
            <person name="Cregan P."/>
            <person name="Specht J."/>
            <person name="Grimwood J."/>
            <person name="Rokhsar D."/>
            <person name="Stacey G."/>
            <person name="Shoemaker R."/>
            <person name="Jackson S."/>
        </authorList>
    </citation>
    <scope>NUCLEOTIDE SEQUENCE</scope>
    <source>
        <tissue evidence="1">Callus</tissue>
    </source>
</reference>
<proteinExistence type="predicted"/>
<dbReference type="EnsemblPlants" id="KRG90973">
    <property type="protein sequence ID" value="KRG90973"/>
    <property type="gene ID" value="GLYMA_20G125300"/>
</dbReference>
<evidence type="ECO:0000313" key="3">
    <source>
        <dbReference type="Proteomes" id="UP000008827"/>
    </source>
</evidence>
<evidence type="ECO:0000313" key="2">
    <source>
        <dbReference type="EnsemblPlants" id="KRG90973"/>
    </source>
</evidence>
<dbReference type="Proteomes" id="UP000008827">
    <property type="component" value="Chromosome 20"/>
</dbReference>
<organism evidence="1">
    <name type="scientific">Glycine max</name>
    <name type="common">Soybean</name>
    <name type="synonym">Glycine hispida</name>
    <dbReference type="NCBI Taxonomy" id="3847"/>
    <lineage>
        <taxon>Eukaryota</taxon>
        <taxon>Viridiplantae</taxon>
        <taxon>Streptophyta</taxon>
        <taxon>Embryophyta</taxon>
        <taxon>Tracheophyta</taxon>
        <taxon>Spermatophyta</taxon>
        <taxon>Magnoliopsida</taxon>
        <taxon>eudicotyledons</taxon>
        <taxon>Gunneridae</taxon>
        <taxon>Pentapetalae</taxon>
        <taxon>rosids</taxon>
        <taxon>fabids</taxon>
        <taxon>Fabales</taxon>
        <taxon>Fabaceae</taxon>
        <taxon>Papilionoideae</taxon>
        <taxon>50 kb inversion clade</taxon>
        <taxon>NPAAA clade</taxon>
        <taxon>indigoferoid/millettioid clade</taxon>
        <taxon>Phaseoleae</taxon>
        <taxon>Glycine</taxon>
        <taxon>Glycine subgen. Soja</taxon>
    </lineage>
</organism>
<reference evidence="2" key="2">
    <citation type="submission" date="2018-02" db="UniProtKB">
        <authorList>
            <consortium name="EnsemblPlants"/>
        </authorList>
    </citation>
    <scope>IDENTIFICATION</scope>
    <source>
        <strain evidence="2">Williams 82</strain>
    </source>
</reference>
<dbReference type="AlphaFoldDB" id="A0A0R0EAH3"/>
<keyword evidence="3" id="KW-1185">Reference proteome</keyword>
<dbReference type="InParanoid" id="A0A0R0EAH3"/>
<protein>
    <submittedName>
        <fullName evidence="1 2">Uncharacterized protein</fullName>
    </submittedName>
</protein>
<dbReference type="EMBL" id="CM000853">
    <property type="protein sequence ID" value="KRG90973.1"/>
    <property type="molecule type" value="Genomic_DNA"/>
</dbReference>
<dbReference type="PaxDb" id="3847-GLYMA20G26120.1"/>
<name>A0A0R0EAH3_SOYBN</name>
<sequence length="59" mass="6623">MPDPKSPPQAAFRFACPKISHAFCYLIFKHPPLPFLVLSKHAYPPPSFSLSDTILTQKP</sequence>
<accession>A0A0R0EAH3</accession>